<reference evidence="3" key="1">
    <citation type="submission" date="2016-10" db="EMBL/GenBank/DDBJ databases">
        <authorList>
            <person name="Varghese N."/>
            <person name="Submissions S."/>
        </authorList>
    </citation>
    <scope>NUCLEOTIDE SEQUENCE [LARGE SCALE GENOMIC DNA]</scope>
    <source>
        <strain evidence="3">DSM 13327</strain>
    </source>
</reference>
<evidence type="ECO:0000313" key="2">
    <source>
        <dbReference type="EMBL" id="SFL75139.1"/>
    </source>
</evidence>
<dbReference type="SUPFAM" id="SSF51556">
    <property type="entry name" value="Metallo-dependent hydrolases"/>
    <property type="match status" value="1"/>
</dbReference>
<dbReference type="InterPro" id="IPR006680">
    <property type="entry name" value="Amidohydro-rel"/>
</dbReference>
<dbReference type="RefSeq" id="WP_217645076.1">
    <property type="nucleotide sequence ID" value="NZ_FOTS01000016.1"/>
</dbReference>
<dbReference type="PANTHER" id="PTHR35563">
    <property type="entry name" value="BARREL METAL-DEPENDENT HYDROLASE, PUTATIVE (AFU_ORTHOLOGUE AFUA_1G16240)-RELATED"/>
    <property type="match status" value="1"/>
</dbReference>
<sequence>MDNKVVTRRTFLKGTGLTFMALSGIRIPVGSAESDSAEQKVPYSSGSELPKLKVPLNAADCHHHIYDSRFPVDPNSTLRHPDATVADYRLLQKRLGTTRNVIVQPSTYGVDNSGLVESLKEFCLKTTRGIAVVNTSVTDAELAELDKVGVRGIRFNMSVPGEATNMDMVQTLAQRVNELGWHIQVVAKPDKILAGKDVWSSVPCPVVFDHLGHITSVDQPAFEVILNLLREGKGWVKLSGAYILSKVGSPTYADRTIVAKAYVNEVPGQLVWGSDWPHPTSKIDNKPDDAILMSLLTEWAPDEALQRRILVDNPARLYGFLE</sequence>
<name>A0A1I4K932_9FIRM</name>
<dbReference type="PROSITE" id="PS51318">
    <property type="entry name" value="TAT"/>
    <property type="match status" value="1"/>
</dbReference>
<dbReference type="InterPro" id="IPR032466">
    <property type="entry name" value="Metal_Hydrolase"/>
</dbReference>
<accession>A0A1I4K932</accession>
<gene>
    <name evidence="2" type="ORF">SAMN04490355_101653</name>
</gene>
<organism evidence="2 3">
    <name type="scientific">Pelosinus propionicus DSM 13327</name>
    <dbReference type="NCBI Taxonomy" id="1123291"/>
    <lineage>
        <taxon>Bacteria</taxon>
        <taxon>Bacillati</taxon>
        <taxon>Bacillota</taxon>
        <taxon>Negativicutes</taxon>
        <taxon>Selenomonadales</taxon>
        <taxon>Sporomusaceae</taxon>
        <taxon>Pelosinus</taxon>
    </lineage>
</organism>
<evidence type="ECO:0000313" key="3">
    <source>
        <dbReference type="Proteomes" id="UP000199520"/>
    </source>
</evidence>
<evidence type="ECO:0000259" key="1">
    <source>
        <dbReference type="Pfam" id="PF04909"/>
    </source>
</evidence>
<dbReference type="InterPro" id="IPR006311">
    <property type="entry name" value="TAT_signal"/>
</dbReference>
<dbReference type="Pfam" id="PF04909">
    <property type="entry name" value="Amidohydro_2"/>
    <property type="match status" value="1"/>
</dbReference>
<dbReference type="PANTHER" id="PTHR35563:SF2">
    <property type="entry name" value="BARREL METAL-DEPENDENT HYDROLASE, PUTATIVE (AFU_ORTHOLOGUE AFUA_1G16240)-RELATED"/>
    <property type="match status" value="1"/>
</dbReference>
<dbReference type="InterPro" id="IPR052358">
    <property type="entry name" value="Aro_Compnd_Degr_Hydrolases"/>
</dbReference>
<dbReference type="Gene3D" id="3.20.20.140">
    <property type="entry name" value="Metal-dependent hydrolases"/>
    <property type="match status" value="1"/>
</dbReference>
<protein>
    <submittedName>
        <fullName evidence="2">Predicted metal-dependent hydrolase, TIM-barrel fold</fullName>
    </submittedName>
</protein>
<dbReference type="GO" id="GO:0016787">
    <property type="term" value="F:hydrolase activity"/>
    <property type="evidence" value="ECO:0007669"/>
    <property type="project" value="UniProtKB-KW"/>
</dbReference>
<keyword evidence="2" id="KW-0378">Hydrolase</keyword>
<keyword evidence="3" id="KW-1185">Reference proteome</keyword>
<feature type="domain" description="Amidohydrolase-related" evidence="1">
    <location>
        <begin position="60"/>
        <end position="320"/>
    </location>
</feature>
<dbReference type="AlphaFoldDB" id="A0A1I4K932"/>
<dbReference type="STRING" id="1123291.SAMN04490355_101653"/>
<dbReference type="EMBL" id="FOTS01000016">
    <property type="protein sequence ID" value="SFL75139.1"/>
    <property type="molecule type" value="Genomic_DNA"/>
</dbReference>
<dbReference type="Proteomes" id="UP000199520">
    <property type="component" value="Unassembled WGS sequence"/>
</dbReference>
<proteinExistence type="predicted"/>